<gene>
    <name evidence="2" type="ORF">Ahu01nite_046730</name>
</gene>
<name>A0ABQ3ZSK6_9ACTN</name>
<dbReference type="Proteomes" id="UP000603200">
    <property type="component" value="Unassembled WGS sequence"/>
</dbReference>
<keyword evidence="3" id="KW-1185">Reference proteome</keyword>
<organism evidence="2 3">
    <name type="scientific">Winogradskya humida</name>
    <dbReference type="NCBI Taxonomy" id="113566"/>
    <lineage>
        <taxon>Bacteria</taxon>
        <taxon>Bacillati</taxon>
        <taxon>Actinomycetota</taxon>
        <taxon>Actinomycetes</taxon>
        <taxon>Micromonosporales</taxon>
        <taxon>Micromonosporaceae</taxon>
        <taxon>Winogradskya</taxon>
    </lineage>
</organism>
<proteinExistence type="predicted"/>
<evidence type="ECO:0000313" key="3">
    <source>
        <dbReference type="Proteomes" id="UP000603200"/>
    </source>
</evidence>
<sequence>MLGKQAGVSNTGETQRTPEGASPLRLRKAGRLGVHVRSPTRQSTVRIGLKLENVSCFDRDEPQ</sequence>
<protein>
    <submittedName>
        <fullName evidence="2">Uncharacterized protein</fullName>
    </submittedName>
</protein>
<feature type="compositionally biased region" description="Polar residues" evidence="1">
    <location>
        <begin position="7"/>
        <end position="17"/>
    </location>
</feature>
<dbReference type="EMBL" id="BOMN01000057">
    <property type="protein sequence ID" value="GIE21571.1"/>
    <property type="molecule type" value="Genomic_DNA"/>
</dbReference>
<evidence type="ECO:0000256" key="1">
    <source>
        <dbReference type="SAM" id="MobiDB-lite"/>
    </source>
</evidence>
<reference evidence="2 3" key="1">
    <citation type="submission" date="2021-01" db="EMBL/GenBank/DDBJ databases">
        <title>Whole genome shotgun sequence of Actinoplanes humidus NBRC 14915.</title>
        <authorList>
            <person name="Komaki H."/>
            <person name="Tamura T."/>
        </authorList>
    </citation>
    <scope>NUCLEOTIDE SEQUENCE [LARGE SCALE GENOMIC DNA]</scope>
    <source>
        <strain evidence="2 3">NBRC 14915</strain>
    </source>
</reference>
<comment type="caution">
    <text evidence="2">The sequence shown here is derived from an EMBL/GenBank/DDBJ whole genome shotgun (WGS) entry which is preliminary data.</text>
</comment>
<accession>A0ABQ3ZSK6</accession>
<feature type="region of interest" description="Disordered" evidence="1">
    <location>
        <begin position="1"/>
        <end position="42"/>
    </location>
</feature>
<evidence type="ECO:0000313" key="2">
    <source>
        <dbReference type="EMBL" id="GIE21571.1"/>
    </source>
</evidence>